<dbReference type="GO" id="GO:0005737">
    <property type="term" value="C:cytoplasm"/>
    <property type="evidence" value="ECO:0007669"/>
    <property type="project" value="UniProtKB-SubCell"/>
</dbReference>
<sequence length="304" mass="33410">MSAPAERATPDAPLIERFLDALWLEAGLSDNTLAAYRSDLVAYAAWLARRNARLDGAGRSELLSYLAECVGRGARPRTTARLLSSVRRFYRYLVREGVVTTDPSAEVDSPKLGRSLPKSLTEEQVVKLLQAPATAGALGLRDRAMLELLYATGLRVSELVSLGLSQLNLNTGVVRVVGKGDKERLVPFGEEASTWLGKYLSEARGALLGEHLSEALFPTARGAPMTRQAFWHAIKRYARQAGIERAPSPHTLRHAFATHLLNHGADLRVVQMLLGHADLSTTQIYTQVARERLKSLHARHHPRG</sequence>
<proteinExistence type="inferred from homology"/>
<name>A0A1F6TAW2_9PROT</name>
<comment type="function">
    <text evidence="11">Site-specific tyrosine recombinase, which acts by catalyzing the cutting and rejoining of the recombining DNA molecules. The XerC-XerD complex is essential to convert dimers of the bacterial chromosome into monomers to permit their segregation at cell division. It also contributes to the segregational stability of plasmids.</text>
</comment>
<keyword evidence="7 11" id="KW-0229">DNA integration</keyword>
<dbReference type="STRING" id="1817758.A2150_06440"/>
<feature type="domain" description="Core-binding (CB)" evidence="13">
    <location>
        <begin position="9"/>
        <end position="94"/>
    </location>
</feature>
<dbReference type="NCBIfam" id="NF001399">
    <property type="entry name" value="PRK00283.1"/>
    <property type="match status" value="1"/>
</dbReference>
<dbReference type="EMBL" id="MFSS01000095">
    <property type="protein sequence ID" value="OGI42252.1"/>
    <property type="molecule type" value="Genomic_DNA"/>
</dbReference>
<evidence type="ECO:0000259" key="13">
    <source>
        <dbReference type="PROSITE" id="PS51900"/>
    </source>
</evidence>
<dbReference type="GO" id="GO:0051301">
    <property type="term" value="P:cell division"/>
    <property type="evidence" value="ECO:0007669"/>
    <property type="project" value="UniProtKB-KW"/>
</dbReference>
<dbReference type="CDD" id="cd00798">
    <property type="entry name" value="INT_XerDC_C"/>
    <property type="match status" value="1"/>
</dbReference>
<dbReference type="SUPFAM" id="SSF56349">
    <property type="entry name" value="DNA breaking-rejoining enzymes"/>
    <property type="match status" value="1"/>
</dbReference>
<evidence type="ECO:0000256" key="5">
    <source>
        <dbReference type="ARBA" id="ARBA00022618"/>
    </source>
</evidence>
<feature type="domain" description="Tyr recombinase" evidence="12">
    <location>
        <begin position="115"/>
        <end position="298"/>
    </location>
</feature>
<dbReference type="InterPro" id="IPR044068">
    <property type="entry name" value="CB"/>
</dbReference>
<dbReference type="InterPro" id="IPR011010">
    <property type="entry name" value="DNA_brk_join_enz"/>
</dbReference>
<keyword evidence="4 11" id="KW-0963">Cytoplasm</keyword>
<dbReference type="Pfam" id="PF02899">
    <property type="entry name" value="Phage_int_SAM_1"/>
    <property type="match status" value="1"/>
</dbReference>
<evidence type="ECO:0000256" key="6">
    <source>
        <dbReference type="ARBA" id="ARBA00022829"/>
    </source>
</evidence>
<evidence type="ECO:0000259" key="12">
    <source>
        <dbReference type="PROSITE" id="PS51898"/>
    </source>
</evidence>
<dbReference type="PROSITE" id="PS51900">
    <property type="entry name" value="CB"/>
    <property type="match status" value="1"/>
</dbReference>
<feature type="active site" evidence="11">
    <location>
        <position position="155"/>
    </location>
</feature>
<comment type="subunit">
    <text evidence="11">Forms a cyclic heterotetrameric complex composed of two molecules of XerC and two molecules of XerD.</text>
</comment>
<dbReference type="GO" id="GO:0006313">
    <property type="term" value="P:DNA transposition"/>
    <property type="evidence" value="ECO:0007669"/>
    <property type="project" value="UniProtKB-UniRule"/>
</dbReference>
<dbReference type="InterPro" id="IPR013762">
    <property type="entry name" value="Integrase-like_cat_sf"/>
</dbReference>
<keyword evidence="10 11" id="KW-0131">Cell cycle</keyword>
<evidence type="ECO:0000256" key="2">
    <source>
        <dbReference type="ARBA" id="ARBA00010450"/>
    </source>
</evidence>
<feature type="active site" evidence="11">
    <location>
        <position position="179"/>
    </location>
</feature>
<evidence type="ECO:0000256" key="3">
    <source>
        <dbReference type="ARBA" id="ARBA00015810"/>
    </source>
</evidence>
<dbReference type="PROSITE" id="PS51898">
    <property type="entry name" value="TYR_RECOMBINASE"/>
    <property type="match status" value="1"/>
</dbReference>
<dbReference type="InterPro" id="IPR023009">
    <property type="entry name" value="Tyrosine_recombinase_XerC/XerD"/>
</dbReference>
<reference evidence="14 15" key="1">
    <citation type="journal article" date="2016" name="Nat. Commun.">
        <title>Thousands of microbial genomes shed light on interconnected biogeochemical processes in an aquifer system.</title>
        <authorList>
            <person name="Anantharaman K."/>
            <person name="Brown C.T."/>
            <person name="Hug L.A."/>
            <person name="Sharon I."/>
            <person name="Castelle C.J."/>
            <person name="Probst A.J."/>
            <person name="Thomas B.C."/>
            <person name="Singh A."/>
            <person name="Wilkins M.J."/>
            <person name="Karaoz U."/>
            <person name="Brodie E.L."/>
            <person name="Williams K.H."/>
            <person name="Hubbard S.S."/>
            <person name="Banfield J.F."/>
        </authorList>
    </citation>
    <scope>NUCLEOTIDE SEQUENCE [LARGE SCALE GENOMIC DNA]</scope>
</reference>
<keyword evidence="8 11" id="KW-0238">DNA-binding</keyword>
<dbReference type="HAMAP" id="MF_01808">
    <property type="entry name" value="Recomb_XerC_XerD"/>
    <property type="match status" value="1"/>
</dbReference>
<evidence type="ECO:0000256" key="10">
    <source>
        <dbReference type="ARBA" id="ARBA00023306"/>
    </source>
</evidence>
<dbReference type="InterPro" id="IPR004107">
    <property type="entry name" value="Integrase_SAM-like_N"/>
</dbReference>
<dbReference type="GO" id="GO:0009037">
    <property type="term" value="F:tyrosine-based site-specific recombinase activity"/>
    <property type="evidence" value="ECO:0007669"/>
    <property type="project" value="UniProtKB-UniRule"/>
</dbReference>
<comment type="similarity">
    <text evidence="2 11">Belongs to the 'phage' integrase family. XerD subfamily.</text>
</comment>
<evidence type="ECO:0000313" key="14">
    <source>
        <dbReference type="EMBL" id="OGI42252.1"/>
    </source>
</evidence>
<dbReference type="InterPro" id="IPR011932">
    <property type="entry name" value="Recomb_XerD"/>
</dbReference>
<dbReference type="Proteomes" id="UP000177925">
    <property type="component" value="Unassembled WGS sequence"/>
</dbReference>
<dbReference type="GO" id="GO:0007059">
    <property type="term" value="P:chromosome segregation"/>
    <property type="evidence" value="ECO:0007669"/>
    <property type="project" value="UniProtKB-UniRule"/>
</dbReference>
<dbReference type="AlphaFoldDB" id="A0A1F6TAW2"/>
<comment type="subcellular location">
    <subcellularLocation>
        <location evidence="1 11">Cytoplasm</location>
    </subcellularLocation>
</comment>
<keyword evidence="6 11" id="KW-0159">Chromosome partition</keyword>
<protein>
    <recommendedName>
        <fullName evidence="3 11">Tyrosine recombinase XerD</fullName>
    </recommendedName>
</protein>
<dbReference type="InterPro" id="IPR002104">
    <property type="entry name" value="Integrase_catalytic"/>
</dbReference>
<evidence type="ECO:0000256" key="8">
    <source>
        <dbReference type="ARBA" id="ARBA00023125"/>
    </source>
</evidence>
<feature type="active site" description="O-(3'-phospho-DNA)-tyrosine intermediate" evidence="11">
    <location>
        <position position="285"/>
    </location>
</feature>
<dbReference type="Gene3D" id="1.10.150.130">
    <property type="match status" value="1"/>
</dbReference>
<accession>A0A1F6TAW2</accession>
<dbReference type="NCBIfam" id="NF040815">
    <property type="entry name" value="recomb_XerA_Arch"/>
    <property type="match status" value="1"/>
</dbReference>
<evidence type="ECO:0000256" key="7">
    <source>
        <dbReference type="ARBA" id="ARBA00022908"/>
    </source>
</evidence>
<evidence type="ECO:0000256" key="4">
    <source>
        <dbReference type="ARBA" id="ARBA00022490"/>
    </source>
</evidence>
<evidence type="ECO:0000256" key="9">
    <source>
        <dbReference type="ARBA" id="ARBA00023172"/>
    </source>
</evidence>
<feature type="active site" evidence="11">
    <location>
        <position position="253"/>
    </location>
</feature>
<dbReference type="PANTHER" id="PTHR30349">
    <property type="entry name" value="PHAGE INTEGRASE-RELATED"/>
    <property type="match status" value="1"/>
</dbReference>
<feature type="active site" evidence="11">
    <location>
        <position position="276"/>
    </location>
</feature>
<evidence type="ECO:0000256" key="11">
    <source>
        <dbReference type="HAMAP-Rule" id="MF_01807"/>
    </source>
</evidence>
<dbReference type="InterPro" id="IPR050090">
    <property type="entry name" value="Tyrosine_recombinase_XerCD"/>
</dbReference>
<dbReference type="Gene3D" id="1.10.443.10">
    <property type="entry name" value="Intergrase catalytic core"/>
    <property type="match status" value="1"/>
</dbReference>
<dbReference type="NCBIfam" id="TIGR02225">
    <property type="entry name" value="recomb_XerD"/>
    <property type="match status" value="1"/>
</dbReference>
<comment type="caution">
    <text evidence="14">The sequence shown here is derived from an EMBL/GenBank/DDBJ whole genome shotgun (WGS) entry which is preliminary data.</text>
</comment>
<organism evidence="14 15">
    <name type="scientific">Candidatus Muproteobacteria bacterium RBG_16_64_11</name>
    <dbReference type="NCBI Taxonomy" id="1817758"/>
    <lineage>
        <taxon>Bacteria</taxon>
        <taxon>Pseudomonadati</taxon>
        <taxon>Pseudomonadota</taxon>
        <taxon>Candidatus Muproteobacteria</taxon>
    </lineage>
</organism>
<evidence type="ECO:0000256" key="1">
    <source>
        <dbReference type="ARBA" id="ARBA00004496"/>
    </source>
</evidence>
<evidence type="ECO:0000313" key="15">
    <source>
        <dbReference type="Proteomes" id="UP000177925"/>
    </source>
</evidence>
<feature type="active site" evidence="11">
    <location>
        <position position="250"/>
    </location>
</feature>
<dbReference type="PANTHER" id="PTHR30349:SF90">
    <property type="entry name" value="TYROSINE RECOMBINASE XERD"/>
    <property type="match status" value="1"/>
</dbReference>
<dbReference type="GO" id="GO:0003677">
    <property type="term" value="F:DNA binding"/>
    <property type="evidence" value="ECO:0007669"/>
    <property type="project" value="UniProtKB-UniRule"/>
</dbReference>
<gene>
    <name evidence="11" type="primary">xerD</name>
    <name evidence="14" type="ORF">A2150_06440</name>
</gene>
<keyword evidence="9 11" id="KW-0233">DNA recombination</keyword>
<dbReference type="HAMAP" id="MF_01807">
    <property type="entry name" value="Recomb_XerD"/>
    <property type="match status" value="1"/>
</dbReference>
<dbReference type="Pfam" id="PF00589">
    <property type="entry name" value="Phage_integrase"/>
    <property type="match status" value="1"/>
</dbReference>
<dbReference type="InterPro" id="IPR010998">
    <property type="entry name" value="Integrase_recombinase_N"/>
</dbReference>
<keyword evidence="5 11" id="KW-0132">Cell division</keyword>